<protein>
    <recommendedName>
        <fullName evidence="1">Eukaryotic peptide chain release factor subunit 1</fullName>
    </recommendedName>
</protein>
<dbReference type="AlphaFoldDB" id="S7QFL6"/>
<dbReference type="Pfam" id="PF03463">
    <property type="entry name" value="eRF1_1"/>
    <property type="match status" value="1"/>
</dbReference>
<dbReference type="InterPro" id="IPR024049">
    <property type="entry name" value="eRF1_1_sf"/>
</dbReference>
<dbReference type="InterPro" id="IPR029064">
    <property type="entry name" value="Ribosomal_eL30-like_sf"/>
</dbReference>
<evidence type="ECO:0000256" key="4">
    <source>
        <dbReference type="SAM" id="MobiDB-lite"/>
    </source>
</evidence>
<dbReference type="InterPro" id="IPR005140">
    <property type="entry name" value="eRF1_Pelota-like_N"/>
</dbReference>
<gene>
    <name evidence="6" type="ORF">D623_10017428</name>
</gene>
<dbReference type="EMBL" id="KE164784">
    <property type="protein sequence ID" value="EPQ20087.1"/>
    <property type="molecule type" value="Genomic_DNA"/>
</dbReference>
<evidence type="ECO:0000313" key="7">
    <source>
        <dbReference type="Proteomes" id="UP000052978"/>
    </source>
</evidence>
<dbReference type="GO" id="GO:0003747">
    <property type="term" value="F:translation release factor activity"/>
    <property type="evidence" value="ECO:0007669"/>
    <property type="project" value="InterPro"/>
</dbReference>
<evidence type="ECO:0000313" key="6">
    <source>
        <dbReference type="EMBL" id="EPQ20087.1"/>
    </source>
</evidence>
<sequence>MADDPSAVDRNVEIWKIKKLIKSLEAACRESGRRKDREKHRCERNTSIGCLLHKPRPGPRPGRSLQPSNGTSMVSLIIPPKDQISRVAKMLADEFGTASNIKSQVNSLSVLGAITSVQQRFKLYNQVSPNGLVVYCGTIVTQEGKETKREQEHELIESMPLLEWSANKLEKFGATLEVVTVKSQGGSQFVKGIGGILRYRVDFQGIEYQGKDNFFDLDDH</sequence>
<name>S7QFL6_MYOBR</name>
<feature type="domain" description="eRF1/Pelota-like N-terminal" evidence="5">
    <location>
        <begin position="34"/>
        <end position="177"/>
    </location>
</feature>
<evidence type="ECO:0000256" key="1">
    <source>
        <dbReference type="ARBA" id="ARBA00013382"/>
    </source>
</evidence>
<keyword evidence="7" id="KW-1185">Reference proteome</keyword>
<dbReference type="InterPro" id="IPR004403">
    <property type="entry name" value="Peptide_chain-rel_eRF1/aRF1"/>
</dbReference>
<keyword evidence="2" id="KW-0866">Nonsense-mediated mRNA decay</keyword>
<organism evidence="6 7">
    <name type="scientific">Myotis brandtii</name>
    <name type="common">Brandt's bat</name>
    <dbReference type="NCBI Taxonomy" id="109478"/>
    <lineage>
        <taxon>Eukaryota</taxon>
        <taxon>Metazoa</taxon>
        <taxon>Chordata</taxon>
        <taxon>Craniata</taxon>
        <taxon>Vertebrata</taxon>
        <taxon>Euteleostomi</taxon>
        <taxon>Mammalia</taxon>
        <taxon>Eutheria</taxon>
        <taxon>Laurasiatheria</taxon>
        <taxon>Chiroptera</taxon>
        <taxon>Yangochiroptera</taxon>
        <taxon>Vespertilionidae</taxon>
        <taxon>Myotis</taxon>
    </lineage>
</organism>
<dbReference type="Gene3D" id="3.30.960.10">
    <property type="entry name" value="eRF1 domain 1"/>
    <property type="match status" value="1"/>
</dbReference>
<dbReference type="PANTHER" id="PTHR10113">
    <property type="entry name" value="PEPTIDE CHAIN RELEASE FACTOR SUBUNIT 1"/>
    <property type="match status" value="1"/>
</dbReference>
<dbReference type="GO" id="GO:0000184">
    <property type="term" value="P:nuclear-transcribed mRNA catabolic process, nonsense-mediated decay"/>
    <property type="evidence" value="ECO:0007669"/>
    <property type="project" value="UniProtKB-KW"/>
</dbReference>
<comment type="subunit">
    <text evidence="3">Component of the eRF1-eRF3-GTP ternary complex, composed of ETF1/ERF1 and eRF3 (GSPT1/ERF3A or GSPT2/ERF3B) and GTP. Component of the transient SURF (SMG1-UPF1-eRF1-eRF3) complex. Interacts with JMJD4. The ETF1-GSPT1 complex interacts with JMJD4.</text>
</comment>
<evidence type="ECO:0000259" key="5">
    <source>
        <dbReference type="SMART" id="SM01194"/>
    </source>
</evidence>
<feature type="region of interest" description="Disordered" evidence="4">
    <location>
        <begin position="49"/>
        <end position="72"/>
    </location>
</feature>
<dbReference type="SUPFAM" id="SSF55315">
    <property type="entry name" value="L30e-like"/>
    <property type="match status" value="1"/>
</dbReference>
<dbReference type="GO" id="GO:0005737">
    <property type="term" value="C:cytoplasm"/>
    <property type="evidence" value="ECO:0007669"/>
    <property type="project" value="UniProtKB-SubCell"/>
</dbReference>
<reference evidence="6 7" key="1">
    <citation type="journal article" date="2013" name="Nat. Commun.">
        <title>Genome analysis reveals insights into physiology and longevity of the Brandt's bat Myotis brandtii.</title>
        <authorList>
            <person name="Seim I."/>
            <person name="Fang X."/>
            <person name="Xiong Z."/>
            <person name="Lobanov A.V."/>
            <person name="Huang Z."/>
            <person name="Ma S."/>
            <person name="Feng Y."/>
            <person name="Turanov A.A."/>
            <person name="Zhu Y."/>
            <person name="Lenz T.L."/>
            <person name="Gerashchenko M.V."/>
            <person name="Fan D."/>
            <person name="Hee Yim S."/>
            <person name="Yao X."/>
            <person name="Jordan D."/>
            <person name="Xiong Y."/>
            <person name="Ma Y."/>
            <person name="Lyapunov A.N."/>
            <person name="Chen G."/>
            <person name="Kulakova O.I."/>
            <person name="Sun Y."/>
            <person name="Lee S.G."/>
            <person name="Bronson R.T."/>
            <person name="Moskalev A.A."/>
            <person name="Sunyaev S.R."/>
            <person name="Zhang G."/>
            <person name="Krogh A."/>
            <person name="Wang J."/>
            <person name="Gladyshev V.N."/>
        </authorList>
    </citation>
    <scope>NUCLEOTIDE SEQUENCE [LARGE SCALE GENOMIC DNA]</scope>
</reference>
<evidence type="ECO:0000256" key="3">
    <source>
        <dbReference type="ARBA" id="ARBA00046846"/>
    </source>
</evidence>
<accession>S7QFL6</accession>
<evidence type="ECO:0000256" key="2">
    <source>
        <dbReference type="ARBA" id="ARBA00023161"/>
    </source>
</evidence>
<proteinExistence type="predicted"/>
<dbReference type="SMART" id="SM01194">
    <property type="entry name" value="eRF1_1"/>
    <property type="match status" value="1"/>
</dbReference>
<dbReference type="Proteomes" id="UP000052978">
    <property type="component" value="Unassembled WGS sequence"/>
</dbReference>
<dbReference type="SUPFAM" id="SSF55481">
    <property type="entry name" value="N-terminal domain of eukaryotic peptide chain release factor subunit 1, ERF1"/>
    <property type="match status" value="1"/>
</dbReference>